<evidence type="ECO:0000259" key="1">
    <source>
        <dbReference type="Pfam" id="PF01979"/>
    </source>
</evidence>
<dbReference type="Pfam" id="PF01979">
    <property type="entry name" value="Amidohydro_1"/>
    <property type="match status" value="1"/>
</dbReference>
<dbReference type="InterPro" id="IPR006680">
    <property type="entry name" value="Amidohydro-rel"/>
</dbReference>
<keyword evidence="3" id="KW-1185">Reference proteome</keyword>
<feature type="domain" description="Amidohydrolase-related" evidence="1">
    <location>
        <begin position="172"/>
        <end position="300"/>
    </location>
</feature>
<accession>A0A6G1IF03</accession>
<dbReference type="SUPFAM" id="SSF51338">
    <property type="entry name" value="Composite domain of metallo-dependent hydrolases"/>
    <property type="match status" value="1"/>
</dbReference>
<dbReference type="InterPro" id="IPR032466">
    <property type="entry name" value="Metal_Hydrolase"/>
</dbReference>
<dbReference type="InterPro" id="IPR051781">
    <property type="entry name" value="Metallo-dep_Hydrolase"/>
</dbReference>
<dbReference type="OrthoDB" id="194468at2759"/>
<dbReference type="Proteomes" id="UP000799291">
    <property type="component" value="Unassembled WGS sequence"/>
</dbReference>
<dbReference type="EMBL" id="MU005629">
    <property type="protein sequence ID" value="KAF2676804.1"/>
    <property type="molecule type" value="Genomic_DNA"/>
</dbReference>
<dbReference type="PANTHER" id="PTHR43135:SF3">
    <property type="entry name" value="ALPHA-D-RIBOSE 1-METHYLPHOSPHONATE 5-TRIPHOSPHATE DIPHOSPHATASE"/>
    <property type="match status" value="1"/>
</dbReference>
<evidence type="ECO:0000313" key="2">
    <source>
        <dbReference type="EMBL" id="KAF2676804.1"/>
    </source>
</evidence>
<dbReference type="Gene3D" id="2.30.40.10">
    <property type="entry name" value="Urease, subunit C, domain 1"/>
    <property type="match status" value="1"/>
</dbReference>
<dbReference type="Gene3D" id="3.30.110.90">
    <property type="entry name" value="Amidohydrolase"/>
    <property type="match status" value="1"/>
</dbReference>
<organism evidence="2 3">
    <name type="scientific">Lentithecium fluviatile CBS 122367</name>
    <dbReference type="NCBI Taxonomy" id="1168545"/>
    <lineage>
        <taxon>Eukaryota</taxon>
        <taxon>Fungi</taxon>
        <taxon>Dikarya</taxon>
        <taxon>Ascomycota</taxon>
        <taxon>Pezizomycotina</taxon>
        <taxon>Dothideomycetes</taxon>
        <taxon>Pleosporomycetidae</taxon>
        <taxon>Pleosporales</taxon>
        <taxon>Massarineae</taxon>
        <taxon>Lentitheciaceae</taxon>
        <taxon>Lentithecium</taxon>
    </lineage>
</organism>
<dbReference type="Gene3D" id="3.20.20.140">
    <property type="entry name" value="Metal-dependent hydrolases"/>
    <property type="match status" value="1"/>
</dbReference>
<dbReference type="AlphaFoldDB" id="A0A6G1IF03"/>
<reference evidence="2" key="1">
    <citation type="journal article" date="2020" name="Stud. Mycol.">
        <title>101 Dothideomycetes genomes: a test case for predicting lifestyles and emergence of pathogens.</title>
        <authorList>
            <person name="Haridas S."/>
            <person name="Albert R."/>
            <person name="Binder M."/>
            <person name="Bloem J."/>
            <person name="Labutti K."/>
            <person name="Salamov A."/>
            <person name="Andreopoulos B."/>
            <person name="Baker S."/>
            <person name="Barry K."/>
            <person name="Bills G."/>
            <person name="Bluhm B."/>
            <person name="Cannon C."/>
            <person name="Castanera R."/>
            <person name="Culley D."/>
            <person name="Daum C."/>
            <person name="Ezra D."/>
            <person name="Gonzalez J."/>
            <person name="Henrissat B."/>
            <person name="Kuo A."/>
            <person name="Liang C."/>
            <person name="Lipzen A."/>
            <person name="Lutzoni F."/>
            <person name="Magnuson J."/>
            <person name="Mondo S."/>
            <person name="Nolan M."/>
            <person name="Ohm R."/>
            <person name="Pangilinan J."/>
            <person name="Park H.-J."/>
            <person name="Ramirez L."/>
            <person name="Alfaro M."/>
            <person name="Sun H."/>
            <person name="Tritt A."/>
            <person name="Yoshinaga Y."/>
            <person name="Zwiers L.-H."/>
            <person name="Turgeon B."/>
            <person name="Goodwin S."/>
            <person name="Spatafora J."/>
            <person name="Crous P."/>
            <person name="Grigoriev I."/>
        </authorList>
    </citation>
    <scope>NUCLEOTIDE SEQUENCE</scope>
    <source>
        <strain evidence="2">CBS 122367</strain>
    </source>
</reference>
<evidence type="ECO:0000313" key="3">
    <source>
        <dbReference type="Proteomes" id="UP000799291"/>
    </source>
</evidence>
<protein>
    <recommendedName>
        <fullName evidence="1">Amidohydrolase-related domain-containing protein</fullName>
    </recommendedName>
</protein>
<gene>
    <name evidence="2" type="ORF">K458DRAFT_321123</name>
</gene>
<sequence length="311" mass="33950">MRFESPLELSAILSFTNACFHHDSFGEPSNYVRRSIPSPLEKTAIMNVRVFDGDFMSAPRTVFIEDDRISASPQGVNHTIDGTGRFLVPGFIDSHLHLRKITDLETLSSYGVTTALQISCQNYTAYDKLRGHDGLTDFYTAALQAWGANGIHAENAVRRGDPTTRGILVDIKRHGQLVTPTIATDLGSASLSNVYATVHTMYKAGVPTLARTDAVGQVAANVSHPFGSSLHQELQNLVYIGMIPAEAMDAATRVPAMFHRLNDRGFIAPGMRADLLLLNSNPLVNISNTLDIERVWIGGRQYPSVTGQAKV</sequence>
<name>A0A6G1IF03_9PLEO</name>
<dbReference type="InterPro" id="IPR011059">
    <property type="entry name" value="Metal-dep_hydrolase_composite"/>
</dbReference>
<dbReference type="GO" id="GO:0016810">
    <property type="term" value="F:hydrolase activity, acting on carbon-nitrogen (but not peptide) bonds"/>
    <property type="evidence" value="ECO:0007669"/>
    <property type="project" value="InterPro"/>
</dbReference>
<dbReference type="SUPFAM" id="SSF51556">
    <property type="entry name" value="Metallo-dependent hydrolases"/>
    <property type="match status" value="1"/>
</dbReference>
<dbReference type="Gene3D" id="1.20.58.520">
    <property type="entry name" value="Amidohydrolase"/>
    <property type="match status" value="1"/>
</dbReference>
<dbReference type="PANTHER" id="PTHR43135">
    <property type="entry name" value="ALPHA-D-RIBOSE 1-METHYLPHOSPHONATE 5-TRIPHOSPHATE DIPHOSPHATASE"/>
    <property type="match status" value="1"/>
</dbReference>
<proteinExistence type="predicted"/>